<name>A0A2T5DF11_ENTMU</name>
<sequence>MRKHKKNFKKAIMVTGALLVIGSIAGASALRLDRREAPTITRVSLQDLQPRNDFHLVGVIEPARTIEVKVDSGRGSVVEKKVAAGDQVKAGQALFVYSNPEGSLAIKEAEQTTANRRSAVEQAQRQTNQKWEQYNKVTTQLEETKQKITTAKDEDKEALEDRKNELEMQQSQLLMEAQNSENSIGDATLELERAELELNSVKEQHGSDVVEAGIDGIVKDIDERQMNMSASEAAPESPFMTIVDTSRLFLKGTVDEFRRSQLEPGQKVQLKDRNGGSQQWTGQITRVGDMKEPSVVVEEQGANPNLSQFSFEVALDKSETPPSIGTHCFVELLEENQTEIKLPKSFVFYEEDNPFIYVVENHKISKKQVELFEDEMDEAMYLLESELDLDSELVFPTNDVKVGMDVRTNDPTN</sequence>
<dbReference type="Proteomes" id="UP000244022">
    <property type="component" value="Unassembled WGS sequence"/>
</dbReference>
<dbReference type="PANTHER" id="PTHR32347:SF14">
    <property type="entry name" value="EFFLUX SYSTEM COMPONENT YKNX-RELATED"/>
    <property type="match status" value="1"/>
</dbReference>
<evidence type="ECO:0000256" key="1">
    <source>
        <dbReference type="ARBA" id="ARBA00004196"/>
    </source>
</evidence>
<gene>
    <name evidence="5" type="ORF">C6N14_02875</name>
</gene>
<dbReference type="Pfam" id="PF25990">
    <property type="entry name" value="Beta-barrel_YknX"/>
    <property type="match status" value="1"/>
</dbReference>
<dbReference type="PANTHER" id="PTHR32347">
    <property type="entry name" value="EFFLUX SYSTEM COMPONENT YKNX-RELATED"/>
    <property type="match status" value="1"/>
</dbReference>
<reference evidence="5 6" key="1">
    <citation type="submission" date="2018-03" db="EMBL/GenBank/DDBJ databases">
        <title>Draft genome sequences of four Enterococcus mundtii strains isolated from beef slaughterhouses in Kenya.</title>
        <authorList>
            <person name="Wambui J."/>
            <person name="Stevens M."/>
            <person name="Njage P."/>
            <person name="Stephan R."/>
            <person name="Tasara T."/>
        </authorList>
    </citation>
    <scope>NUCLEOTIDE SEQUENCE [LARGE SCALE GENOMIC DNA]</scope>
    <source>
        <strain evidence="5 6">H18-EM</strain>
    </source>
</reference>
<proteinExistence type="predicted"/>
<keyword evidence="2 3" id="KW-0175">Coiled coil</keyword>
<accession>A0A2T5DF11</accession>
<dbReference type="EMBL" id="PYGR01000007">
    <property type="protein sequence ID" value="PTO36684.1"/>
    <property type="molecule type" value="Genomic_DNA"/>
</dbReference>
<feature type="coiled-coil region" evidence="3">
    <location>
        <begin position="106"/>
        <end position="204"/>
    </location>
</feature>
<dbReference type="InterPro" id="IPR058636">
    <property type="entry name" value="Beta-barrel_YknX"/>
</dbReference>
<comment type="caution">
    <text evidence="5">The sequence shown here is derived from an EMBL/GenBank/DDBJ whole genome shotgun (WGS) entry which is preliminary data.</text>
</comment>
<evidence type="ECO:0000313" key="6">
    <source>
        <dbReference type="Proteomes" id="UP000244022"/>
    </source>
</evidence>
<dbReference type="GO" id="GO:0030313">
    <property type="term" value="C:cell envelope"/>
    <property type="evidence" value="ECO:0007669"/>
    <property type="project" value="UniProtKB-SubCell"/>
</dbReference>
<comment type="subcellular location">
    <subcellularLocation>
        <location evidence="1">Cell envelope</location>
    </subcellularLocation>
</comment>
<feature type="domain" description="YknX-like beta-barrel" evidence="4">
    <location>
        <begin position="250"/>
        <end position="331"/>
    </location>
</feature>
<evidence type="ECO:0000256" key="3">
    <source>
        <dbReference type="SAM" id="Coils"/>
    </source>
</evidence>
<dbReference type="AlphaFoldDB" id="A0A2T5DF11"/>
<evidence type="ECO:0000256" key="2">
    <source>
        <dbReference type="ARBA" id="ARBA00023054"/>
    </source>
</evidence>
<dbReference type="Gene3D" id="2.40.30.170">
    <property type="match status" value="1"/>
</dbReference>
<evidence type="ECO:0000313" key="5">
    <source>
        <dbReference type="EMBL" id="PTO36684.1"/>
    </source>
</evidence>
<organism evidence="5 6">
    <name type="scientific">Enterococcus mundtii</name>
    <dbReference type="NCBI Taxonomy" id="53346"/>
    <lineage>
        <taxon>Bacteria</taxon>
        <taxon>Bacillati</taxon>
        <taxon>Bacillota</taxon>
        <taxon>Bacilli</taxon>
        <taxon>Lactobacillales</taxon>
        <taxon>Enterococcaceae</taxon>
        <taxon>Enterococcus</taxon>
    </lineage>
</organism>
<evidence type="ECO:0000259" key="4">
    <source>
        <dbReference type="Pfam" id="PF25990"/>
    </source>
</evidence>
<dbReference type="InterPro" id="IPR050465">
    <property type="entry name" value="UPF0194_transport"/>
</dbReference>
<protein>
    <submittedName>
        <fullName evidence="5">HlyD family secretion protein</fullName>
    </submittedName>
</protein>